<evidence type="ECO:0000313" key="1">
    <source>
        <dbReference type="EMBL" id="KXZ68565.1"/>
    </source>
</evidence>
<reference evidence="1 2" key="1">
    <citation type="journal article" date="2016" name="Sci. Rep.">
        <title>Genomic and phenotypic characterization of the species Acinetobacter venetianus.</title>
        <authorList>
            <person name="Fondi M."/>
            <person name="Maida I."/>
            <person name="Perrin E."/>
            <person name="Orlandini V."/>
            <person name="La Torre L."/>
            <person name="Bosi E."/>
            <person name="Negroni A."/>
            <person name="Zanaroli G."/>
            <person name="Fava F."/>
            <person name="Decorosi F."/>
            <person name="Giovannetti L."/>
            <person name="Viti C."/>
            <person name="Vaneechoutte M."/>
            <person name="Dijkshoorn L."/>
            <person name="Fani R."/>
        </authorList>
    </citation>
    <scope>NUCLEOTIDE SEQUENCE [LARGE SCALE GENOMIC DNA]</scope>
    <source>
        <strain evidence="1 2">LUH13518</strain>
    </source>
</reference>
<evidence type="ECO:0000313" key="2">
    <source>
        <dbReference type="Proteomes" id="UP000075544"/>
    </source>
</evidence>
<dbReference type="AlphaFoldDB" id="A0A150HPR8"/>
<dbReference type="EMBL" id="JRHX01000092">
    <property type="protein sequence ID" value="KXZ68565.1"/>
    <property type="molecule type" value="Genomic_DNA"/>
</dbReference>
<dbReference type="Proteomes" id="UP000075544">
    <property type="component" value="Unassembled WGS sequence"/>
</dbReference>
<organism evidence="1 2">
    <name type="scientific">Acinetobacter venetianus</name>
    <dbReference type="NCBI Taxonomy" id="52133"/>
    <lineage>
        <taxon>Bacteria</taxon>
        <taxon>Pseudomonadati</taxon>
        <taxon>Pseudomonadota</taxon>
        <taxon>Gammaproteobacteria</taxon>
        <taxon>Moraxellales</taxon>
        <taxon>Moraxellaceae</taxon>
        <taxon>Acinetobacter</taxon>
    </lineage>
</organism>
<dbReference type="PATRIC" id="fig|52133.19.peg.3341"/>
<accession>A0A150HPR8</accession>
<gene>
    <name evidence="1" type="ORF">AVENLUH13518_03296</name>
</gene>
<comment type="caution">
    <text evidence="1">The sequence shown here is derived from an EMBL/GenBank/DDBJ whole genome shotgun (WGS) entry which is preliminary data.</text>
</comment>
<proteinExistence type="predicted"/>
<protein>
    <submittedName>
        <fullName evidence="1">Uncharacterized protein</fullName>
    </submittedName>
</protein>
<sequence>MNEDNLNDEVIKIFIESWLVKYENFTLAQQSLEKSFNDYKVVFRLRDRQLELFSLNECKVLESIPISDIDADKCIAFAMEAYLVFHKTIGEITKSH</sequence>
<dbReference type="RefSeq" id="WP_061525709.1">
    <property type="nucleotide sequence ID" value="NZ_JRHX01000092.1"/>
</dbReference>
<name>A0A150HPR8_9GAMM</name>